<name>A0A9X9L952_BLUGR</name>
<reference evidence="1 2" key="1">
    <citation type="submission" date="2018-08" db="EMBL/GenBank/DDBJ databases">
        <authorList>
            <person name="Muller C M."/>
        </authorList>
    </citation>
    <scope>NUCLEOTIDE SEQUENCE [LARGE SCALE GENOMIC DNA]</scope>
</reference>
<sequence>MQQHRVYRCISSVPKGNQYGRPWISYSGALN</sequence>
<keyword evidence="2" id="KW-1185">Reference proteome</keyword>
<gene>
    <name evidence="1" type="ORF">BGT96224V316_LOCUS1131</name>
</gene>
<evidence type="ECO:0000313" key="2">
    <source>
        <dbReference type="Proteomes" id="UP000324639"/>
    </source>
</evidence>
<dbReference type="Proteomes" id="UP000324639">
    <property type="component" value="Chromosome Bgt_-02"/>
</dbReference>
<protein>
    <submittedName>
        <fullName evidence="1">Bgt-50710</fullName>
    </submittedName>
</protein>
<organism evidence="1 2">
    <name type="scientific">Blumeria graminis f. sp. tritici</name>
    <dbReference type="NCBI Taxonomy" id="62690"/>
    <lineage>
        <taxon>Eukaryota</taxon>
        <taxon>Fungi</taxon>
        <taxon>Dikarya</taxon>
        <taxon>Ascomycota</taxon>
        <taxon>Pezizomycotina</taxon>
        <taxon>Leotiomycetes</taxon>
        <taxon>Erysiphales</taxon>
        <taxon>Erysiphaceae</taxon>
        <taxon>Blumeria</taxon>
    </lineage>
</organism>
<evidence type="ECO:0000313" key="1">
    <source>
        <dbReference type="EMBL" id="VCU39882.1"/>
    </source>
</evidence>
<dbReference type="EMBL" id="LR026985">
    <property type="protein sequence ID" value="VCU39882.1"/>
    <property type="molecule type" value="Genomic_DNA"/>
</dbReference>
<dbReference type="AlphaFoldDB" id="A0A9X9L952"/>
<proteinExistence type="predicted"/>
<accession>A0A9X9L952</accession>